<proteinExistence type="predicted"/>
<evidence type="ECO:0000313" key="2">
    <source>
        <dbReference type="Proteomes" id="UP000696573"/>
    </source>
</evidence>
<accession>A0A9N9VLS2</accession>
<organism evidence="1 2">
    <name type="scientific">Clonostachys rhizophaga</name>
    <dbReference type="NCBI Taxonomy" id="160324"/>
    <lineage>
        <taxon>Eukaryota</taxon>
        <taxon>Fungi</taxon>
        <taxon>Dikarya</taxon>
        <taxon>Ascomycota</taxon>
        <taxon>Pezizomycotina</taxon>
        <taxon>Sordariomycetes</taxon>
        <taxon>Hypocreomycetidae</taxon>
        <taxon>Hypocreales</taxon>
        <taxon>Bionectriaceae</taxon>
        <taxon>Clonostachys</taxon>
    </lineage>
</organism>
<comment type="caution">
    <text evidence="1">The sequence shown here is derived from an EMBL/GenBank/DDBJ whole genome shotgun (WGS) entry which is preliminary data.</text>
</comment>
<sequence length="93" mass="10832">MYSPVKDINFRIWTGAFEKCFYCWDVILLDSVLIEFCRFKGVLHHLETVIVKIELVFIASDIVYRLSVTCSKPEVALVATIWDLGQDLIWFLS</sequence>
<protein>
    <submittedName>
        <fullName evidence="1">Uncharacterized protein</fullName>
    </submittedName>
</protein>
<dbReference type="AlphaFoldDB" id="A0A9N9VLS2"/>
<dbReference type="Proteomes" id="UP000696573">
    <property type="component" value="Unassembled WGS sequence"/>
</dbReference>
<evidence type="ECO:0000313" key="1">
    <source>
        <dbReference type="EMBL" id="CAH0025829.1"/>
    </source>
</evidence>
<name>A0A9N9VLS2_9HYPO</name>
<keyword evidence="2" id="KW-1185">Reference proteome</keyword>
<gene>
    <name evidence="1" type="ORF">CRHIZ90672A_00008534</name>
</gene>
<reference evidence="1" key="1">
    <citation type="submission" date="2021-10" db="EMBL/GenBank/DDBJ databases">
        <authorList>
            <person name="Piombo E."/>
        </authorList>
    </citation>
    <scope>NUCLEOTIDE SEQUENCE</scope>
</reference>
<feature type="non-terminal residue" evidence="1">
    <location>
        <position position="93"/>
    </location>
</feature>
<dbReference type="EMBL" id="CABFNQ020000715">
    <property type="protein sequence ID" value="CAH0025829.1"/>
    <property type="molecule type" value="Genomic_DNA"/>
</dbReference>